<evidence type="ECO:0000313" key="8">
    <source>
        <dbReference type="EMBL" id="KPW23266.1"/>
    </source>
</evidence>
<accession>A0A0P9HJ31</accession>
<evidence type="ECO:0000256" key="1">
    <source>
        <dbReference type="ARBA" id="ARBA00001917"/>
    </source>
</evidence>
<keyword evidence="2" id="KW-0285">Flavoprotein</keyword>
<dbReference type="AlphaFoldDB" id="A0A0P9HJ31"/>
<evidence type="ECO:0000256" key="4">
    <source>
        <dbReference type="ARBA" id="ARBA00022857"/>
    </source>
</evidence>
<dbReference type="PANTHER" id="PTHR43303">
    <property type="entry name" value="NADPH DEHYDROGENASE C23G7.10C-RELATED"/>
    <property type="match status" value="1"/>
</dbReference>
<dbReference type="Gene3D" id="3.20.20.70">
    <property type="entry name" value="Aldolase class I"/>
    <property type="match status" value="1"/>
</dbReference>
<dbReference type="GO" id="GO:0003959">
    <property type="term" value="F:NADPH dehydrogenase activity"/>
    <property type="evidence" value="ECO:0007669"/>
    <property type="project" value="InterPro"/>
</dbReference>
<evidence type="ECO:0000256" key="2">
    <source>
        <dbReference type="ARBA" id="ARBA00022630"/>
    </source>
</evidence>
<comment type="cofactor">
    <cofactor evidence="1">
        <name>FMN</name>
        <dbReference type="ChEBI" id="CHEBI:58210"/>
    </cofactor>
</comment>
<dbReference type="GO" id="GO:0010181">
    <property type="term" value="F:FMN binding"/>
    <property type="evidence" value="ECO:0007669"/>
    <property type="project" value="InterPro"/>
</dbReference>
<keyword evidence="3" id="KW-0288">FMN</keyword>
<feature type="region of interest" description="Disordered" evidence="6">
    <location>
        <begin position="106"/>
        <end position="131"/>
    </location>
</feature>
<dbReference type="PATRIC" id="fig|199198.5.peg.976"/>
<dbReference type="CDD" id="cd02932">
    <property type="entry name" value="OYE_YqiM_FMN"/>
    <property type="match status" value="1"/>
</dbReference>
<name>A0A0P9HJ31_PSESX</name>
<dbReference type="InterPro" id="IPR001155">
    <property type="entry name" value="OxRdtase_FMN_N"/>
</dbReference>
<feature type="domain" description="NADH:flavin oxidoreductase/NADH oxidase N-terminal" evidence="7">
    <location>
        <begin position="3"/>
        <end position="342"/>
    </location>
</feature>
<comment type="caution">
    <text evidence="8">The sequence shown here is derived from an EMBL/GenBank/DDBJ whole genome shotgun (WGS) entry which is preliminary data.</text>
</comment>
<gene>
    <name evidence="8" type="ORF">ALO91_00678</name>
</gene>
<reference evidence="8 9" key="1">
    <citation type="submission" date="2015-09" db="EMBL/GenBank/DDBJ databases">
        <title>Genome announcement of multiple Pseudomonas syringae strains.</title>
        <authorList>
            <person name="Thakur S."/>
            <person name="Wang P.W."/>
            <person name="Gong Y."/>
            <person name="Weir B.S."/>
            <person name="Guttman D.S."/>
        </authorList>
    </citation>
    <scope>NUCLEOTIDE SEQUENCE [LARGE SCALE GENOMIC DNA]</scope>
    <source>
        <strain evidence="8 9">ICMP2802</strain>
    </source>
</reference>
<dbReference type="Pfam" id="PF00724">
    <property type="entry name" value="Oxidored_FMN"/>
    <property type="match status" value="1"/>
</dbReference>
<dbReference type="SUPFAM" id="SSF51395">
    <property type="entry name" value="FMN-linked oxidoreductases"/>
    <property type="match status" value="1"/>
</dbReference>
<sequence>MPSLFDPITVKGITLRNRIVASPMCQYQALDGMLNEWHQAHYAMLARGGVGLVVVEATAVAPEGRITPGDAGLWSDEHIPGFAEVVSSIKAAGAVPGIQIGHAGRKAGCTPPWEGGSPLERSDPRAWEPVGPSAVPYMPDSSYVPREMTRQDILATRQDFVDAASRALAAGFEWLELHFAHGFLGQSFLSRHSNIRNDLYGGSLENRARFILETLTAVREIWPRDLPLTMRLGVVEFDEGASESFADSLEVLRWAKAAGLDLVDVGLAGTTPNEQVPWGPDFMVPYAERVRHETGLPVATSWMITDPKQADAFVREGRLDLVMFARTLLANPHWAYHAAQELGVDAPQSVLPTPYAYWLQNWSA</sequence>
<dbReference type="RefSeq" id="WP_003402571.1">
    <property type="nucleotide sequence ID" value="NZ_LGAR01000172.1"/>
</dbReference>
<evidence type="ECO:0000313" key="9">
    <source>
        <dbReference type="Proteomes" id="UP000050297"/>
    </source>
</evidence>
<dbReference type="PANTHER" id="PTHR43303:SF4">
    <property type="entry name" value="NADPH DEHYDROGENASE C23G7.10C-RELATED"/>
    <property type="match status" value="1"/>
</dbReference>
<keyword evidence="4" id="KW-0521">NADP</keyword>
<organism evidence="8 9">
    <name type="scientific">Pseudomonas syringae pv. aceris</name>
    <dbReference type="NCBI Taxonomy" id="199198"/>
    <lineage>
        <taxon>Bacteria</taxon>
        <taxon>Pseudomonadati</taxon>
        <taxon>Pseudomonadota</taxon>
        <taxon>Gammaproteobacteria</taxon>
        <taxon>Pseudomonadales</taxon>
        <taxon>Pseudomonadaceae</taxon>
        <taxon>Pseudomonas</taxon>
        <taxon>Pseudomonas syringae</taxon>
    </lineage>
</organism>
<protein>
    <submittedName>
        <fullName evidence="8">NADH:flavin oxidoreductase/NADH oxidase</fullName>
    </submittedName>
</protein>
<proteinExistence type="predicted"/>
<evidence type="ECO:0000256" key="5">
    <source>
        <dbReference type="ARBA" id="ARBA00023002"/>
    </source>
</evidence>
<dbReference type="EMBL" id="LJPM01000153">
    <property type="protein sequence ID" value="KPW23266.1"/>
    <property type="molecule type" value="Genomic_DNA"/>
</dbReference>
<dbReference type="InterPro" id="IPR013785">
    <property type="entry name" value="Aldolase_TIM"/>
</dbReference>
<dbReference type="GO" id="GO:0050661">
    <property type="term" value="F:NADP binding"/>
    <property type="evidence" value="ECO:0007669"/>
    <property type="project" value="InterPro"/>
</dbReference>
<evidence type="ECO:0000256" key="3">
    <source>
        <dbReference type="ARBA" id="ARBA00022643"/>
    </source>
</evidence>
<dbReference type="Proteomes" id="UP000050297">
    <property type="component" value="Unassembled WGS sequence"/>
</dbReference>
<keyword evidence="5" id="KW-0560">Oxidoreductase</keyword>
<evidence type="ECO:0000259" key="7">
    <source>
        <dbReference type="Pfam" id="PF00724"/>
    </source>
</evidence>
<dbReference type="InterPro" id="IPR044152">
    <property type="entry name" value="YqjM-like"/>
</dbReference>
<evidence type="ECO:0000256" key="6">
    <source>
        <dbReference type="SAM" id="MobiDB-lite"/>
    </source>
</evidence>